<comment type="caution">
    <text evidence="15">The sequence shown here is derived from an EMBL/GenBank/DDBJ whole genome shotgun (WGS) entry which is preliminary data.</text>
</comment>
<protein>
    <recommendedName>
        <fullName evidence="17">SANT domain-containing protein</fullName>
    </recommendedName>
</protein>
<feature type="domain" description="ELM2" evidence="13">
    <location>
        <begin position="91"/>
        <end position="177"/>
    </location>
</feature>
<keyword evidence="3" id="KW-0479">Metal-binding</keyword>
<feature type="compositionally biased region" description="Basic residues" evidence="11">
    <location>
        <begin position="54"/>
        <end position="64"/>
    </location>
</feature>
<dbReference type="Proteomes" id="UP000835052">
    <property type="component" value="Unassembled WGS sequence"/>
</dbReference>
<feature type="region of interest" description="Disordered" evidence="11">
    <location>
        <begin position="1"/>
        <end position="115"/>
    </location>
</feature>
<feature type="region of interest" description="Disordered" evidence="11">
    <location>
        <begin position="358"/>
        <end position="389"/>
    </location>
</feature>
<dbReference type="CDD" id="cd00167">
    <property type="entry name" value="SANT"/>
    <property type="match status" value="2"/>
</dbReference>
<name>A0A8S1GUP2_9PELO</name>
<dbReference type="GO" id="GO:0008270">
    <property type="term" value="F:zinc ion binding"/>
    <property type="evidence" value="ECO:0007669"/>
    <property type="project" value="UniProtKB-KW"/>
</dbReference>
<dbReference type="InterPro" id="IPR051066">
    <property type="entry name" value="Trans_reg/Corepressor"/>
</dbReference>
<evidence type="ECO:0000256" key="3">
    <source>
        <dbReference type="ARBA" id="ARBA00022723"/>
    </source>
</evidence>
<organism evidence="15 16">
    <name type="scientific">Caenorhabditis auriculariae</name>
    <dbReference type="NCBI Taxonomy" id="2777116"/>
    <lineage>
        <taxon>Eukaryota</taxon>
        <taxon>Metazoa</taxon>
        <taxon>Ecdysozoa</taxon>
        <taxon>Nematoda</taxon>
        <taxon>Chromadorea</taxon>
        <taxon>Rhabditida</taxon>
        <taxon>Rhabditina</taxon>
        <taxon>Rhabditomorpha</taxon>
        <taxon>Rhabditoidea</taxon>
        <taxon>Rhabditidae</taxon>
        <taxon>Peloderinae</taxon>
        <taxon>Caenorhabditis</taxon>
    </lineage>
</organism>
<evidence type="ECO:0000313" key="15">
    <source>
        <dbReference type="EMBL" id="CAD6187085.1"/>
    </source>
</evidence>
<evidence type="ECO:0000256" key="4">
    <source>
        <dbReference type="ARBA" id="ARBA00022771"/>
    </source>
</evidence>
<evidence type="ECO:0000256" key="5">
    <source>
        <dbReference type="ARBA" id="ARBA00022833"/>
    </source>
</evidence>
<evidence type="ECO:0000256" key="10">
    <source>
        <dbReference type="PROSITE-ProRule" id="PRU00094"/>
    </source>
</evidence>
<evidence type="ECO:0000256" key="11">
    <source>
        <dbReference type="SAM" id="MobiDB-lite"/>
    </source>
</evidence>
<evidence type="ECO:0000256" key="6">
    <source>
        <dbReference type="ARBA" id="ARBA00023015"/>
    </source>
</evidence>
<dbReference type="GO" id="GO:0043565">
    <property type="term" value="F:sequence-specific DNA binding"/>
    <property type="evidence" value="ECO:0007669"/>
    <property type="project" value="InterPro"/>
</dbReference>
<dbReference type="InterPro" id="IPR000949">
    <property type="entry name" value="ELM2_dom"/>
</dbReference>
<evidence type="ECO:0000259" key="13">
    <source>
        <dbReference type="PROSITE" id="PS51156"/>
    </source>
</evidence>
<evidence type="ECO:0000256" key="2">
    <source>
        <dbReference type="ARBA" id="ARBA00022491"/>
    </source>
</evidence>
<dbReference type="InterPro" id="IPR001005">
    <property type="entry name" value="SANT/Myb"/>
</dbReference>
<evidence type="ECO:0000256" key="7">
    <source>
        <dbReference type="ARBA" id="ARBA00023125"/>
    </source>
</evidence>
<keyword evidence="7" id="KW-0238">DNA-binding</keyword>
<feature type="compositionally biased region" description="Basic and acidic residues" evidence="11">
    <location>
        <begin position="96"/>
        <end position="105"/>
    </location>
</feature>
<dbReference type="SMART" id="SM00717">
    <property type="entry name" value="SANT"/>
    <property type="match status" value="2"/>
</dbReference>
<comment type="subcellular location">
    <subcellularLocation>
        <location evidence="1">Nucleus</location>
    </subcellularLocation>
</comment>
<dbReference type="GO" id="GO:0006357">
    <property type="term" value="P:regulation of transcription by RNA polymerase II"/>
    <property type="evidence" value="ECO:0007669"/>
    <property type="project" value="TreeGrafter"/>
</dbReference>
<reference evidence="15" key="1">
    <citation type="submission" date="2020-10" db="EMBL/GenBank/DDBJ databases">
        <authorList>
            <person name="Kikuchi T."/>
        </authorList>
    </citation>
    <scope>NUCLEOTIDE SEQUENCE</scope>
    <source>
        <strain evidence="15">NKZ352</strain>
    </source>
</reference>
<evidence type="ECO:0000256" key="1">
    <source>
        <dbReference type="ARBA" id="ARBA00004123"/>
    </source>
</evidence>
<dbReference type="PROSITE" id="PS50114">
    <property type="entry name" value="GATA_ZN_FINGER_2"/>
    <property type="match status" value="1"/>
</dbReference>
<sequence>MSATKRTSTTRSSSKKEEEPKYEDEEQLEMDEDSSAAPSETRESSEVPPAAQRRSNRQRIKRKRSDSDSNDEDTFPGDRRTTGRLLSKSQKTIQVGDEHQAKLNEEDPTSDESFASVDSDRDELIWTFPENLDPAAVDNFCENALVAKNMPIDRSLFILMKSKYNFDIATDQLEKRRWITDEWTPEEENLFKTAFYSYGKRFDRIRALIPYRPMASIIQHYYNTKKEMSYKSSIDAKMADLVDDDDTDSEDELEYVTGACEHCAEKVSRLEENHLTGKMECTVCVTYMKMTKMPRPVNLRSTIDNVRQSNCICPTVMQSIADDFLSMARILDEDGNPIEDPSDSDSKQDVEEMVRAGAPLYDEHEKREEPRKEQPDPEAGSEEATPEKVVPNVSVVRRRKTVCMKAIEETKKMIERKHFENAQLERVFRRVKYESLKASVAAAKERMDRIFRADDEITGTPRSFSRSYSKVSPTWSEKERGDALLCFMRYGENFAAVAEVIGTKSVDMIRSFYSNVKADLEHVVKKLDEEIETKAPKLEPNDVIRPVETIEMID</sequence>
<dbReference type="GO" id="GO:0000118">
    <property type="term" value="C:histone deacetylase complex"/>
    <property type="evidence" value="ECO:0007669"/>
    <property type="project" value="TreeGrafter"/>
</dbReference>
<feature type="domain" description="SANT" evidence="14">
    <location>
        <begin position="470"/>
        <end position="521"/>
    </location>
</feature>
<keyword evidence="9" id="KW-0539">Nucleus</keyword>
<dbReference type="Gene3D" id="1.20.58.1880">
    <property type="match status" value="1"/>
</dbReference>
<dbReference type="PROSITE" id="PS51156">
    <property type="entry name" value="ELM2"/>
    <property type="match status" value="1"/>
</dbReference>
<keyword evidence="6" id="KW-0805">Transcription regulation</keyword>
<feature type="compositionally biased region" description="Acidic residues" evidence="11">
    <location>
        <begin position="20"/>
        <end position="34"/>
    </location>
</feature>
<dbReference type="EMBL" id="CAJGYM010000005">
    <property type="protein sequence ID" value="CAD6187085.1"/>
    <property type="molecule type" value="Genomic_DNA"/>
</dbReference>
<dbReference type="FunFam" id="1.10.10.60:FF:000012">
    <property type="entry name" value="Metastasis-associated 1 family, member 3"/>
    <property type="match status" value="1"/>
</dbReference>
<evidence type="ECO:0000256" key="9">
    <source>
        <dbReference type="ARBA" id="ARBA00023242"/>
    </source>
</evidence>
<evidence type="ECO:0008006" key="17">
    <source>
        <dbReference type="Google" id="ProtNLM"/>
    </source>
</evidence>
<keyword evidence="16" id="KW-1185">Reference proteome</keyword>
<keyword evidence="8" id="KW-0804">Transcription</keyword>
<dbReference type="Gene3D" id="1.10.10.60">
    <property type="entry name" value="Homeodomain-like"/>
    <property type="match status" value="1"/>
</dbReference>
<dbReference type="InterPro" id="IPR009057">
    <property type="entry name" value="Homeodomain-like_sf"/>
</dbReference>
<dbReference type="OrthoDB" id="10064338at2759"/>
<dbReference type="SUPFAM" id="SSF46689">
    <property type="entry name" value="Homeodomain-like"/>
    <property type="match status" value="2"/>
</dbReference>
<evidence type="ECO:0000256" key="8">
    <source>
        <dbReference type="ARBA" id="ARBA00023163"/>
    </source>
</evidence>
<dbReference type="PROSITE" id="PS51293">
    <property type="entry name" value="SANT"/>
    <property type="match status" value="2"/>
</dbReference>
<accession>A0A8S1GUP2</accession>
<feature type="domain" description="SANT" evidence="14">
    <location>
        <begin position="179"/>
        <end position="229"/>
    </location>
</feature>
<dbReference type="InterPro" id="IPR017884">
    <property type="entry name" value="SANT_dom"/>
</dbReference>
<dbReference type="AlphaFoldDB" id="A0A8S1GUP2"/>
<evidence type="ECO:0000313" key="16">
    <source>
        <dbReference type="Proteomes" id="UP000835052"/>
    </source>
</evidence>
<dbReference type="Pfam" id="PF00249">
    <property type="entry name" value="Myb_DNA-binding"/>
    <property type="match status" value="1"/>
</dbReference>
<dbReference type="PANTHER" id="PTHR16089">
    <property type="entry name" value="REST COREPRESSOR COREST PROTEIN-RELATED"/>
    <property type="match status" value="1"/>
</dbReference>
<dbReference type="SMART" id="SM01189">
    <property type="entry name" value="ELM2"/>
    <property type="match status" value="1"/>
</dbReference>
<feature type="compositionally biased region" description="Basic and acidic residues" evidence="11">
    <location>
        <begin position="361"/>
        <end position="375"/>
    </location>
</feature>
<evidence type="ECO:0000259" key="12">
    <source>
        <dbReference type="PROSITE" id="PS50114"/>
    </source>
</evidence>
<keyword evidence="4 10" id="KW-0863">Zinc-finger</keyword>
<proteinExistence type="predicted"/>
<dbReference type="GO" id="GO:0005667">
    <property type="term" value="C:transcription regulator complex"/>
    <property type="evidence" value="ECO:0007669"/>
    <property type="project" value="TreeGrafter"/>
</dbReference>
<feature type="domain" description="GATA-type" evidence="12">
    <location>
        <begin position="260"/>
        <end position="307"/>
    </location>
</feature>
<dbReference type="PANTHER" id="PTHR16089:SF28">
    <property type="entry name" value="REST COREPRESSOR"/>
    <property type="match status" value="1"/>
</dbReference>
<gene>
    <name evidence="15" type="ORF">CAUJ_LOCUS3004</name>
</gene>
<evidence type="ECO:0000259" key="14">
    <source>
        <dbReference type="PROSITE" id="PS51293"/>
    </source>
</evidence>
<dbReference type="GO" id="GO:0003714">
    <property type="term" value="F:transcription corepressor activity"/>
    <property type="evidence" value="ECO:0007669"/>
    <property type="project" value="TreeGrafter"/>
</dbReference>
<dbReference type="InterPro" id="IPR000679">
    <property type="entry name" value="Znf_GATA"/>
</dbReference>
<keyword evidence="5" id="KW-0862">Zinc</keyword>
<keyword evidence="2" id="KW-0678">Repressor</keyword>
<feature type="compositionally biased region" description="Low complexity" evidence="11">
    <location>
        <begin position="1"/>
        <end position="12"/>
    </location>
</feature>